<feature type="region of interest" description="Disordered" evidence="4">
    <location>
        <begin position="183"/>
        <end position="237"/>
    </location>
</feature>
<evidence type="ECO:0000256" key="1">
    <source>
        <dbReference type="ARBA" id="ARBA00004496"/>
    </source>
</evidence>
<dbReference type="InterPro" id="IPR052227">
    <property type="entry name" value="Arf-Rho-GAP_ANK-PH_domain"/>
</dbReference>
<evidence type="ECO:0000259" key="5">
    <source>
        <dbReference type="PROSITE" id="PS50238"/>
    </source>
</evidence>
<dbReference type="InParanoid" id="H2KZV4"/>
<dbReference type="CDD" id="cd17113">
    <property type="entry name" value="RA_ARAPs"/>
    <property type="match status" value="1"/>
</dbReference>
<keyword evidence="3" id="KW-0677">Repeat</keyword>
<keyword evidence="9" id="KW-1267">Proteomics identification</keyword>
<dbReference type="SMART" id="SM00324">
    <property type="entry name" value="RhoGAP"/>
    <property type="match status" value="1"/>
</dbReference>
<dbReference type="GeneID" id="175253"/>
<dbReference type="CTD" id="175253"/>
<dbReference type="Reactome" id="R-CEL-9013149">
    <property type="pathway name" value="RAC1 GTPase cycle"/>
</dbReference>
<dbReference type="FunCoup" id="H2KZV4">
    <property type="interactions" value="233"/>
</dbReference>
<sequence length="1003" mass="113081">METPVPKPRTKFEPSSPEPTLPPRPPVKPPRAVANSTAVQNFGNVLGELRLNLNETISSQDPPGIGFIEVSPGTSMSPPQRHAPPPPRPPPPAGWKQHPVIPERIQLNRPLPSLPIDVSLTPVYSEPSTSSPSSTNCYENHNSSVVENPLYLSLDTYRSISGITPSPSNAPTTSPDCDELREWLTEEEENESCSSSRPENLNASIPAPIPGDDSRPSIDSEENPYTPCPRRSDYDNSEFIGSTIDPFDDSFYTDNTTNNSHQNLYVSPQFVKEKTKSECDRYENVVEICSSPDPPPTHLYVNVPPIYPSADNIISSESDDVFRDEGKMKIDGSSITFVGFVSLTSSKKEKRLHCRLRNMQLSFHDDEDSTEPSNGTFDIKGIYLFRHMASDTPYILIHVGEKRNVISFIPEDPPNLWMFFLSEAWLSLNYGLTSVLRDADELTICGITWIKHGTTGEWKICSAGINGLTLHYMLVDAKDRIYNRNSERSDAGTSFMSTVGSIIGDELVEVDLRKVMTMRERIDKSEFCPNARHKRGPFSITLHGVTLYIDSRDDSTTSHWYEAIEALLKRPATRLENLRLTGDNIPVIVDKCIRFVSAYGMKCEGIYRRNGKVTEAKTILTKLTEDPVGYYPVHENDETVYAVADVLRQFFRKLDAPLFPSSSQADLFDLATESQSDELCARYAQLINTFELVHRSTLKKLIGHLKNVSEHAQENRASVENLAKVFAASLFLTDAMDEKVFSESYNHQINVLIHLTTGYDVVFQISIEEELSRQMVNDAEKKSFNAKKPSPDFIVAIHVWEKENRPFNVKMSLASEEVCREAIAKRGFDGPPDSPYAIFECLAGGNLIRRLPNAQKMSKCVLQWIDWNCKDAYLLFDHDKYQFNGTDMSCFTGKIKIAEPGSRTFKSYEVKIENGTSIVAFRNEKLWKAWPMDDSIWYVGTEPTRKSPNLFNATMICSTKTGYSSSRFPGFCFSFKEETDRNRWLTALSHFTKSIDSEPLVYI</sequence>
<organism evidence="6 7">
    <name type="scientific">Caenorhabditis elegans</name>
    <dbReference type="NCBI Taxonomy" id="6239"/>
    <lineage>
        <taxon>Eukaryota</taxon>
        <taxon>Metazoa</taxon>
        <taxon>Ecdysozoa</taxon>
        <taxon>Nematoda</taxon>
        <taxon>Chromadorea</taxon>
        <taxon>Rhabditida</taxon>
        <taxon>Rhabditina</taxon>
        <taxon>Rhabditomorpha</taxon>
        <taxon>Rhabditoidea</taxon>
        <taxon>Rhabditidae</taxon>
        <taxon>Peloderinae</taxon>
        <taxon>Caenorhabditis</taxon>
    </lineage>
</organism>
<reference evidence="6 7" key="1">
    <citation type="journal article" date="1998" name="Science">
        <title>Genome sequence of the nematode C. elegans: a platform for investigating biology.</title>
        <authorList>
            <consortium name="The C. elegans sequencing consortium"/>
            <person name="Sulson J.E."/>
            <person name="Waterston R."/>
        </authorList>
    </citation>
    <scope>NUCLEOTIDE SEQUENCE [LARGE SCALE GENOMIC DNA]</scope>
    <source>
        <strain evidence="6 7">Bristol N2</strain>
    </source>
</reference>
<feature type="compositionally biased region" description="Pro residues" evidence="4">
    <location>
        <begin position="81"/>
        <end position="93"/>
    </location>
</feature>
<dbReference type="CDD" id="cd04385">
    <property type="entry name" value="RhoGAP_ARAP"/>
    <property type="match status" value="1"/>
</dbReference>
<evidence type="ECO:0000313" key="7">
    <source>
        <dbReference type="Proteomes" id="UP000001940"/>
    </source>
</evidence>
<protein>
    <submittedName>
        <fullName evidence="6">Rho-GAP domain-containing protein</fullName>
    </submittedName>
</protein>
<dbReference type="Proteomes" id="UP000001940">
    <property type="component" value="Chromosome III"/>
</dbReference>
<dbReference type="Reactome" id="R-CEL-9013148">
    <property type="pathway name" value="CDC42 GTPase cycle"/>
</dbReference>
<evidence type="ECO:0000256" key="4">
    <source>
        <dbReference type="SAM" id="MobiDB-lite"/>
    </source>
</evidence>
<dbReference type="PaxDb" id="6239-F23H11.4a"/>
<keyword evidence="2" id="KW-0963">Cytoplasm</keyword>
<proteinExistence type="evidence at protein level"/>
<dbReference type="PhylomeDB" id="H2KZV4"/>
<dbReference type="SUPFAM" id="SSF48350">
    <property type="entry name" value="GTPase activation domain, GAP"/>
    <property type="match status" value="1"/>
</dbReference>
<dbReference type="GO" id="GO:0007165">
    <property type="term" value="P:signal transduction"/>
    <property type="evidence" value="ECO:0007669"/>
    <property type="project" value="InterPro"/>
</dbReference>
<dbReference type="PROSITE" id="PS50238">
    <property type="entry name" value="RHOGAP"/>
    <property type="match status" value="1"/>
</dbReference>
<dbReference type="AGR" id="WB:WBGene00017760"/>
<name>H2KZV4_CAEEL</name>
<dbReference type="Gene3D" id="1.10.555.10">
    <property type="entry name" value="Rho GTPase activation protein"/>
    <property type="match status" value="1"/>
</dbReference>
<dbReference type="Reactome" id="R-CEL-8980692">
    <property type="pathway name" value="RHOA GTPase cycle"/>
</dbReference>
<keyword evidence="7" id="KW-1185">Reference proteome</keyword>
<dbReference type="WormBase" id="F23H11.4a">
    <property type="protein sequence ID" value="CE09612"/>
    <property type="gene ID" value="WBGene00017760"/>
</dbReference>
<dbReference type="Pfam" id="PF00620">
    <property type="entry name" value="RhoGAP"/>
    <property type="match status" value="1"/>
</dbReference>
<dbReference type="IntAct" id="H2KZV4">
    <property type="interactions" value="1"/>
</dbReference>
<feature type="domain" description="Rho-GAP" evidence="5">
    <location>
        <begin position="573"/>
        <end position="763"/>
    </location>
</feature>
<evidence type="ECO:0007829" key="9">
    <source>
        <dbReference type="PeptideAtlas" id="H2KZV4"/>
    </source>
</evidence>
<dbReference type="ExpressionAtlas" id="H2KZV4">
    <property type="expression patterns" value="baseline and differential"/>
</dbReference>
<dbReference type="PeptideAtlas" id="H2KZV4"/>
<dbReference type="Bgee" id="WBGene00017760">
    <property type="expression patterns" value="Expressed in germ line (C elegans) and 4 other cell types or tissues"/>
</dbReference>
<dbReference type="GO" id="GO:0005547">
    <property type="term" value="F:phosphatidylinositol-3,4,5-trisphosphate binding"/>
    <property type="evidence" value="ECO:0000318"/>
    <property type="project" value="GO_Central"/>
</dbReference>
<comment type="subcellular location">
    <subcellularLocation>
        <location evidence="1">Cytoplasm</location>
    </subcellularLocation>
</comment>
<dbReference type="OMA" id="WIDWNCK"/>
<dbReference type="eggNOG" id="KOG1117">
    <property type="taxonomic scope" value="Eukaryota"/>
</dbReference>
<dbReference type="OrthoDB" id="29546at2759"/>
<dbReference type="Reactome" id="R-CEL-9013423">
    <property type="pathway name" value="RAC3 GTPase cycle"/>
</dbReference>
<dbReference type="STRING" id="6239.F23H11.4a.1"/>
<feature type="region of interest" description="Disordered" evidence="4">
    <location>
        <begin position="1"/>
        <end position="32"/>
    </location>
</feature>
<dbReference type="AlphaFoldDB" id="H2KZV4"/>
<dbReference type="HOGENOM" id="CLU_287331_0_0_1"/>
<feature type="compositionally biased region" description="Pro residues" evidence="4">
    <location>
        <begin position="16"/>
        <end position="29"/>
    </location>
</feature>
<dbReference type="Reactome" id="R-CEL-8849469">
    <property type="pathway name" value="PTK6 Regulates RTKs and Their Effectors AKT1 and DOK1"/>
</dbReference>
<dbReference type="GO" id="GO:0032956">
    <property type="term" value="P:regulation of actin cytoskeleton organization"/>
    <property type="evidence" value="ECO:0000318"/>
    <property type="project" value="GO_Central"/>
</dbReference>
<dbReference type="PANTHER" id="PTHR45899">
    <property type="entry name" value="RHO GTPASE ACTIVATING PROTEIN AT 15B, ISOFORM C"/>
    <property type="match status" value="1"/>
</dbReference>
<dbReference type="EMBL" id="BX284603">
    <property type="protein sequence ID" value="CCD69945.1"/>
    <property type="molecule type" value="Genomic_DNA"/>
</dbReference>
<comment type="interaction">
    <interactant intactId="EBI-2315656">
        <id>H2KZV4</id>
    </interactant>
    <interactant intactId="EBI-2315635">
        <id>Q8MPT2</id>
        <label>T04C9.1</label>
    </interactant>
    <organismsDiffer>false</organismsDiffer>
    <experiments>4</experiments>
</comment>
<accession>H2KZV4</accession>
<feature type="region of interest" description="Disordered" evidence="4">
    <location>
        <begin position="56"/>
        <end position="108"/>
    </location>
</feature>
<dbReference type="GO" id="GO:0005737">
    <property type="term" value="C:cytoplasm"/>
    <property type="evidence" value="ECO:0000318"/>
    <property type="project" value="GO_Central"/>
</dbReference>
<evidence type="ECO:0000313" key="8">
    <source>
        <dbReference type="WormBase" id="F23H11.4a"/>
    </source>
</evidence>
<evidence type="ECO:0000256" key="2">
    <source>
        <dbReference type="ARBA" id="ARBA00022490"/>
    </source>
</evidence>
<gene>
    <name evidence="6" type="ORF">CELE_F23H11.4</name>
    <name evidence="6 8" type="ORF">F23H11.4</name>
</gene>
<dbReference type="InterPro" id="IPR008936">
    <property type="entry name" value="Rho_GTPase_activation_prot"/>
</dbReference>
<dbReference type="GO" id="GO:0005096">
    <property type="term" value="F:GTPase activator activity"/>
    <property type="evidence" value="ECO:0007669"/>
    <property type="project" value="InterPro"/>
</dbReference>
<dbReference type="InterPro" id="IPR037858">
    <property type="entry name" value="RhoGAP_ARAP"/>
</dbReference>
<dbReference type="SMR" id="H2KZV4"/>
<evidence type="ECO:0000256" key="3">
    <source>
        <dbReference type="ARBA" id="ARBA00022737"/>
    </source>
</evidence>
<dbReference type="PANTHER" id="PTHR45899:SF2">
    <property type="entry name" value="RHO GTPASE ACTIVATING PROTEIN AT 15B, ISOFORM C"/>
    <property type="match status" value="1"/>
</dbReference>
<evidence type="ECO:0000313" key="6">
    <source>
        <dbReference type="EMBL" id="CCD69945.1"/>
    </source>
</evidence>
<dbReference type="RefSeq" id="NP_497289.1">
    <property type="nucleotide sequence ID" value="NM_064888.4"/>
</dbReference>
<dbReference type="InterPro" id="IPR000198">
    <property type="entry name" value="RhoGAP_dom"/>
</dbReference>